<organism evidence="2 3">
    <name type="scientific">Koribacter versatilis (strain Ellin345)</name>
    <dbReference type="NCBI Taxonomy" id="204669"/>
    <lineage>
        <taxon>Bacteria</taxon>
        <taxon>Pseudomonadati</taxon>
        <taxon>Acidobacteriota</taxon>
        <taxon>Terriglobia</taxon>
        <taxon>Terriglobales</taxon>
        <taxon>Candidatus Korobacteraceae</taxon>
        <taxon>Candidatus Korobacter</taxon>
    </lineage>
</organism>
<proteinExistence type="predicted"/>
<dbReference type="AlphaFoldDB" id="Q1IJG9"/>
<evidence type="ECO:0000313" key="2">
    <source>
        <dbReference type="EMBL" id="ABF42981.1"/>
    </source>
</evidence>
<dbReference type="EnsemblBacteria" id="ABF42981">
    <property type="protein sequence ID" value="ABF42981"/>
    <property type="gene ID" value="Acid345_3981"/>
</dbReference>
<dbReference type="EMBL" id="CP000360">
    <property type="protein sequence ID" value="ABF42981.1"/>
    <property type="molecule type" value="Genomic_DNA"/>
</dbReference>
<dbReference type="Pfam" id="PF12867">
    <property type="entry name" value="DinB_2"/>
    <property type="match status" value="1"/>
</dbReference>
<evidence type="ECO:0000313" key="3">
    <source>
        <dbReference type="Proteomes" id="UP000002432"/>
    </source>
</evidence>
<protein>
    <recommendedName>
        <fullName evidence="1">DinB-like domain-containing protein</fullName>
    </recommendedName>
</protein>
<dbReference type="KEGG" id="aba:Acid345_3981"/>
<dbReference type="InterPro" id="IPR034660">
    <property type="entry name" value="DinB/YfiT-like"/>
</dbReference>
<evidence type="ECO:0000259" key="1">
    <source>
        <dbReference type="Pfam" id="PF12867"/>
    </source>
</evidence>
<gene>
    <name evidence="2" type="ordered locus">Acid345_3981</name>
</gene>
<accession>Q1IJG9</accession>
<dbReference type="HOGENOM" id="CLU_105789_2_0_0"/>
<dbReference type="InterPro" id="IPR024775">
    <property type="entry name" value="DinB-like"/>
</dbReference>
<dbReference type="SUPFAM" id="SSF109854">
    <property type="entry name" value="DinB/YfiT-like putative metalloenzymes"/>
    <property type="match status" value="1"/>
</dbReference>
<dbReference type="STRING" id="204669.Acid345_3981"/>
<name>Q1IJG9_KORVE</name>
<dbReference type="Gene3D" id="1.20.120.450">
    <property type="entry name" value="dinb family like domain"/>
    <property type="match status" value="1"/>
</dbReference>
<dbReference type="Proteomes" id="UP000002432">
    <property type="component" value="Chromosome"/>
</dbReference>
<feature type="domain" description="DinB-like" evidence="1">
    <location>
        <begin position="47"/>
        <end position="176"/>
    </location>
</feature>
<sequence length="183" mass="21095">MRPASLLPHALCMIGRPQESEAALYYWKYINLVPGDDPQAVMDHQVEEVDAVFTAISDERSLHRYEPGKWTIRQMLNHVTDTERAFVFRALWFARGFEAPLPSYDQEISAAGANANSIPWHDHIDELRNVRLATLSFFRNLPQDAWTRSGIASDNRFTVRALAYIIPGHVAHHLKILRERYLK</sequence>
<dbReference type="eggNOG" id="COG2318">
    <property type="taxonomic scope" value="Bacteria"/>
</dbReference>
<keyword evidence="3" id="KW-1185">Reference proteome</keyword>
<reference evidence="2 3" key="1">
    <citation type="journal article" date="2009" name="Appl. Environ. Microbiol.">
        <title>Three genomes from the phylum Acidobacteria provide insight into the lifestyles of these microorganisms in soils.</title>
        <authorList>
            <person name="Ward N.L."/>
            <person name="Challacombe J.F."/>
            <person name="Janssen P.H."/>
            <person name="Henrissat B."/>
            <person name="Coutinho P.M."/>
            <person name="Wu M."/>
            <person name="Xie G."/>
            <person name="Haft D.H."/>
            <person name="Sait M."/>
            <person name="Badger J."/>
            <person name="Barabote R.D."/>
            <person name="Bradley B."/>
            <person name="Brettin T.S."/>
            <person name="Brinkac L.M."/>
            <person name="Bruce D."/>
            <person name="Creasy T."/>
            <person name="Daugherty S.C."/>
            <person name="Davidsen T.M."/>
            <person name="DeBoy R.T."/>
            <person name="Detter J.C."/>
            <person name="Dodson R.J."/>
            <person name="Durkin A.S."/>
            <person name="Ganapathy A."/>
            <person name="Gwinn-Giglio M."/>
            <person name="Han C.S."/>
            <person name="Khouri H."/>
            <person name="Kiss H."/>
            <person name="Kothari S.P."/>
            <person name="Madupu R."/>
            <person name="Nelson K.E."/>
            <person name="Nelson W.C."/>
            <person name="Paulsen I."/>
            <person name="Penn K."/>
            <person name="Ren Q."/>
            <person name="Rosovitz M.J."/>
            <person name="Selengut J.D."/>
            <person name="Shrivastava S."/>
            <person name="Sullivan S.A."/>
            <person name="Tapia R."/>
            <person name="Thompson L.S."/>
            <person name="Watkins K.L."/>
            <person name="Yang Q."/>
            <person name="Yu C."/>
            <person name="Zafar N."/>
            <person name="Zhou L."/>
            <person name="Kuske C.R."/>
        </authorList>
    </citation>
    <scope>NUCLEOTIDE SEQUENCE [LARGE SCALE GENOMIC DNA]</scope>
    <source>
        <strain evidence="2 3">Ellin345</strain>
    </source>
</reference>